<dbReference type="SUPFAM" id="SSF52047">
    <property type="entry name" value="RNI-like"/>
    <property type="match status" value="1"/>
</dbReference>
<dbReference type="PROSITE" id="PS51450">
    <property type="entry name" value="LRR"/>
    <property type="match status" value="1"/>
</dbReference>
<dbReference type="Ensembl" id="ENSSLUT00000043064.1">
    <property type="protein sequence ID" value="ENSSLUP00000041742.1"/>
    <property type="gene ID" value="ENSSLUG00000018534.1"/>
</dbReference>
<dbReference type="InterPro" id="IPR032675">
    <property type="entry name" value="LRR_dom_sf"/>
</dbReference>
<name>A0A8C9ZLV4_SANLU</name>
<protein>
    <submittedName>
        <fullName evidence="3">Uncharacterized protein</fullName>
    </submittedName>
</protein>
<dbReference type="InterPro" id="IPR051261">
    <property type="entry name" value="NLR"/>
</dbReference>
<dbReference type="PANTHER" id="PTHR24106">
    <property type="entry name" value="NACHT, LRR AND CARD DOMAINS-CONTAINING"/>
    <property type="match status" value="1"/>
</dbReference>
<keyword evidence="1" id="KW-0433">Leucine-rich repeat</keyword>
<reference evidence="3" key="1">
    <citation type="submission" date="2025-08" db="UniProtKB">
        <authorList>
            <consortium name="Ensembl"/>
        </authorList>
    </citation>
    <scope>IDENTIFICATION</scope>
</reference>
<proteinExistence type="predicted"/>
<evidence type="ECO:0000313" key="3">
    <source>
        <dbReference type="Ensembl" id="ENSSLUP00000041742.1"/>
    </source>
</evidence>
<evidence type="ECO:0000256" key="1">
    <source>
        <dbReference type="ARBA" id="ARBA00022614"/>
    </source>
</evidence>
<dbReference type="SMART" id="SM00368">
    <property type="entry name" value="LRR_RI"/>
    <property type="match status" value="1"/>
</dbReference>
<organism evidence="3 4">
    <name type="scientific">Sander lucioperca</name>
    <name type="common">Pike-perch</name>
    <name type="synonym">Perca lucioperca</name>
    <dbReference type="NCBI Taxonomy" id="283035"/>
    <lineage>
        <taxon>Eukaryota</taxon>
        <taxon>Metazoa</taxon>
        <taxon>Chordata</taxon>
        <taxon>Craniata</taxon>
        <taxon>Vertebrata</taxon>
        <taxon>Euteleostomi</taxon>
        <taxon>Actinopterygii</taxon>
        <taxon>Neopterygii</taxon>
        <taxon>Teleostei</taxon>
        <taxon>Neoteleostei</taxon>
        <taxon>Acanthomorphata</taxon>
        <taxon>Eupercaria</taxon>
        <taxon>Perciformes</taxon>
        <taxon>Percoidei</taxon>
        <taxon>Percidae</taxon>
        <taxon>Luciopercinae</taxon>
        <taxon>Sander</taxon>
    </lineage>
</organism>
<sequence length="97" mass="11011">MCFLIECDVCECLFFKDKSFRFDYILNVFIICHHRLSPCGLSETDCEVVASALKSNPSHLRELDLSDNNLEDSAVQCLCAGLQSPKCRLETLRSVYV</sequence>
<dbReference type="Gene3D" id="3.80.10.10">
    <property type="entry name" value="Ribonuclease Inhibitor"/>
    <property type="match status" value="1"/>
</dbReference>
<accession>A0A8C9ZLV4</accession>
<dbReference type="InterPro" id="IPR001611">
    <property type="entry name" value="Leu-rich_rpt"/>
</dbReference>
<dbReference type="AlphaFoldDB" id="A0A8C9ZLV4"/>
<dbReference type="Proteomes" id="UP000694568">
    <property type="component" value="Unplaced"/>
</dbReference>
<keyword evidence="2" id="KW-0677">Repeat</keyword>
<evidence type="ECO:0000256" key="2">
    <source>
        <dbReference type="ARBA" id="ARBA00022737"/>
    </source>
</evidence>
<reference evidence="3" key="2">
    <citation type="submission" date="2025-09" db="UniProtKB">
        <authorList>
            <consortium name="Ensembl"/>
        </authorList>
    </citation>
    <scope>IDENTIFICATION</scope>
</reference>
<dbReference type="GeneTree" id="ENSGT00940000177511"/>
<evidence type="ECO:0000313" key="4">
    <source>
        <dbReference type="Proteomes" id="UP000694568"/>
    </source>
</evidence>
<keyword evidence="4" id="KW-1185">Reference proteome</keyword>
<dbReference type="Pfam" id="PF13516">
    <property type="entry name" value="LRR_6"/>
    <property type="match status" value="1"/>
</dbReference>